<dbReference type="InterPro" id="IPR036390">
    <property type="entry name" value="WH_DNA-bd_sf"/>
</dbReference>
<dbReference type="OrthoDB" id="3525895at2"/>
<dbReference type="PRINTS" id="PR00034">
    <property type="entry name" value="HTHCRP"/>
</dbReference>
<evidence type="ECO:0000256" key="3">
    <source>
        <dbReference type="ARBA" id="ARBA00023163"/>
    </source>
</evidence>
<dbReference type="GO" id="GO:0003677">
    <property type="term" value="F:DNA binding"/>
    <property type="evidence" value="ECO:0007669"/>
    <property type="project" value="UniProtKB-KW"/>
</dbReference>
<evidence type="ECO:0000313" key="6">
    <source>
        <dbReference type="EMBL" id="TDE40151.1"/>
    </source>
</evidence>
<comment type="caution">
    <text evidence="6">The sequence shown here is derived from an EMBL/GenBank/DDBJ whole genome shotgun (WGS) entry which is preliminary data.</text>
</comment>
<dbReference type="InterPro" id="IPR000595">
    <property type="entry name" value="cNMP-bd_dom"/>
</dbReference>
<dbReference type="Pfam" id="PF00027">
    <property type="entry name" value="cNMP_binding"/>
    <property type="match status" value="1"/>
</dbReference>
<keyword evidence="7" id="KW-1185">Reference proteome</keyword>
<dbReference type="InterPro" id="IPR036388">
    <property type="entry name" value="WH-like_DNA-bd_sf"/>
</dbReference>
<keyword evidence="2" id="KW-0238">DNA-binding</keyword>
<dbReference type="PROSITE" id="PS51063">
    <property type="entry name" value="HTH_CRP_2"/>
    <property type="match status" value="1"/>
</dbReference>
<dbReference type="SMART" id="SM00100">
    <property type="entry name" value="cNMP"/>
    <property type="match status" value="1"/>
</dbReference>
<dbReference type="EMBL" id="SMFP01000002">
    <property type="protein sequence ID" value="TDE40151.1"/>
    <property type="molecule type" value="Genomic_DNA"/>
</dbReference>
<protein>
    <submittedName>
        <fullName evidence="6">Crp/Fnr family transcriptional regulator</fullName>
    </submittedName>
</protein>
<dbReference type="SMART" id="SM00419">
    <property type="entry name" value="HTH_CRP"/>
    <property type="match status" value="1"/>
</dbReference>
<dbReference type="InterPro" id="IPR014710">
    <property type="entry name" value="RmlC-like_jellyroll"/>
</dbReference>
<dbReference type="AlphaFoldDB" id="A0A4R5EYN9"/>
<sequence>MPFFSLPESGFLSVASDDLKRMLAAQAVPVELAAGDVLFEQGTPGDSLYAILQGQMEFSILSANGRKLALDLMGPGAVFGEITLFDPGPHTATVTALTPARLLRVRHADVLDKIHHPPDLADDMIRLAGQRMRWMGRQLNEQVFLPLATRLARRLLHLGEVTGGAQSGAVGMSQAELAEFVGATREAVSKTLSNWREAGIIQTGRGGVTIHDPCALRALADLDAF</sequence>
<name>A0A4R5EYN9_9RHOB</name>
<dbReference type="GO" id="GO:0003700">
    <property type="term" value="F:DNA-binding transcription factor activity"/>
    <property type="evidence" value="ECO:0007669"/>
    <property type="project" value="TreeGrafter"/>
</dbReference>
<dbReference type="CDD" id="cd00038">
    <property type="entry name" value="CAP_ED"/>
    <property type="match status" value="1"/>
</dbReference>
<feature type="domain" description="HTH crp-type" evidence="5">
    <location>
        <begin position="145"/>
        <end position="214"/>
    </location>
</feature>
<proteinExistence type="predicted"/>
<dbReference type="SUPFAM" id="SSF51206">
    <property type="entry name" value="cAMP-binding domain-like"/>
    <property type="match status" value="1"/>
</dbReference>
<evidence type="ECO:0000259" key="4">
    <source>
        <dbReference type="PROSITE" id="PS50042"/>
    </source>
</evidence>
<dbReference type="Proteomes" id="UP000294662">
    <property type="component" value="Unassembled WGS sequence"/>
</dbReference>
<dbReference type="Gene3D" id="1.10.10.10">
    <property type="entry name" value="Winged helix-like DNA-binding domain superfamily/Winged helix DNA-binding domain"/>
    <property type="match status" value="1"/>
</dbReference>
<dbReference type="InterPro" id="IPR018490">
    <property type="entry name" value="cNMP-bd_dom_sf"/>
</dbReference>
<keyword evidence="3" id="KW-0804">Transcription</keyword>
<dbReference type="PANTHER" id="PTHR24567:SF74">
    <property type="entry name" value="HTH-TYPE TRANSCRIPTIONAL REGULATOR ARCR"/>
    <property type="match status" value="1"/>
</dbReference>
<accession>A0A4R5EYN9</accession>
<dbReference type="SUPFAM" id="SSF46785">
    <property type="entry name" value="Winged helix' DNA-binding domain"/>
    <property type="match status" value="1"/>
</dbReference>
<gene>
    <name evidence="6" type="ORF">E1B25_04145</name>
</gene>
<dbReference type="Gene3D" id="2.60.120.10">
    <property type="entry name" value="Jelly Rolls"/>
    <property type="match status" value="1"/>
</dbReference>
<dbReference type="InterPro" id="IPR050397">
    <property type="entry name" value="Env_Response_Regulators"/>
</dbReference>
<reference evidence="6 7" key="1">
    <citation type="submission" date="2019-03" db="EMBL/GenBank/DDBJ databases">
        <authorList>
            <person name="Zhang S."/>
        </authorList>
    </citation>
    <scope>NUCLEOTIDE SEQUENCE [LARGE SCALE GENOMIC DNA]</scope>
    <source>
        <strain evidence="6 7">S4J41</strain>
    </source>
</reference>
<dbReference type="CDD" id="cd00092">
    <property type="entry name" value="HTH_CRP"/>
    <property type="match status" value="1"/>
</dbReference>
<evidence type="ECO:0000256" key="1">
    <source>
        <dbReference type="ARBA" id="ARBA00023015"/>
    </source>
</evidence>
<dbReference type="Pfam" id="PF13545">
    <property type="entry name" value="HTH_Crp_2"/>
    <property type="match status" value="1"/>
</dbReference>
<dbReference type="InterPro" id="IPR012318">
    <property type="entry name" value="HTH_CRP"/>
</dbReference>
<dbReference type="GO" id="GO:0005829">
    <property type="term" value="C:cytosol"/>
    <property type="evidence" value="ECO:0007669"/>
    <property type="project" value="TreeGrafter"/>
</dbReference>
<keyword evidence="1" id="KW-0805">Transcription regulation</keyword>
<organism evidence="6 7">
    <name type="scientific">Antarcticimicrobium sediminis</name>
    <dbReference type="NCBI Taxonomy" id="2546227"/>
    <lineage>
        <taxon>Bacteria</taxon>
        <taxon>Pseudomonadati</taxon>
        <taxon>Pseudomonadota</taxon>
        <taxon>Alphaproteobacteria</taxon>
        <taxon>Rhodobacterales</taxon>
        <taxon>Paracoccaceae</taxon>
        <taxon>Antarcticimicrobium</taxon>
    </lineage>
</organism>
<dbReference type="PRINTS" id="PR00103">
    <property type="entry name" value="CAMPKINASE"/>
</dbReference>
<dbReference type="PROSITE" id="PS50042">
    <property type="entry name" value="CNMP_BINDING_3"/>
    <property type="match status" value="1"/>
</dbReference>
<dbReference type="PANTHER" id="PTHR24567">
    <property type="entry name" value="CRP FAMILY TRANSCRIPTIONAL REGULATORY PROTEIN"/>
    <property type="match status" value="1"/>
</dbReference>
<evidence type="ECO:0000259" key="5">
    <source>
        <dbReference type="PROSITE" id="PS51063"/>
    </source>
</evidence>
<dbReference type="RefSeq" id="WP_132827408.1">
    <property type="nucleotide sequence ID" value="NZ_SMFP01000002.1"/>
</dbReference>
<evidence type="ECO:0000313" key="7">
    <source>
        <dbReference type="Proteomes" id="UP000294662"/>
    </source>
</evidence>
<feature type="domain" description="Cyclic nucleotide-binding" evidence="4">
    <location>
        <begin position="11"/>
        <end position="105"/>
    </location>
</feature>
<evidence type="ECO:0000256" key="2">
    <source>
        <dbReference type="ARBA" id="ARBA00023125"/>
    </source>
</evidence>